<gene>
    <name evidence="1" type="ORF">EYF80_043061</name>
</gene>
<dbReference type="EMBL" id="SRLO01000776">
    <property type="protein sequence ID" value="TNN46738.1"/>
    <property type="molecule type" value="Genomic_DNA"/>
</dbReference>
<name>A0A4Z2FZI6_9TELE</name>
<organism evidence="1 2">
    <name type="scientific">Liparis tanakae</name>
    <name type="common">Tanaka's snailfish</name>
    <dbReference type="NCBI Taxonomy" id="230148"/>
    <lineage>
        <taxon>Eukaryota</taxon>
        <taxon>Metazoa</taxon>
        <taxon>Chordata</taxon>
        <taxon>Craniata</taxon>
        <taxon>Vertebrata</taxon>
        <taxon>Euteleostomi</taxon>
        <taxon>Actinopterygii</taxon>
        <taxon>Neopterygii</taxon>
        <taxon>Teleostei</taxon>
        <taxon>Neoteleostei</taxon>
        <taxon>Acanthomorphata</taxon>
        <taxon>Eupercaria</taxon>
        <taxon>Perciformes</taxon>
        <taxon>Cottioidei</taxon>
        <taxon>Cottales</taxon>
        <taxon>Liparidae</taxon>
        <taxon>Liparis</taxon>
    </lineage>
</organism>
<proteinExistence type="predicted"/>
<reference evidence="1 2" key="1">
    <citation type="submission" date="2019-03" db="EMBL/GenBank/DDBJ databases">
        <title>First draft genome of Liparis tanakae, snailfish: a comprehensive survey of snailfish specific genes.</title>
        <authorList>
            <person name="Kim W."/>
            <person name="Song I."/>
            <person name="Jeong J.-H."/>
            <person name="Kim D."/>
            <person name="Kim S."/>
            <person name="Ryu S."/>
            <person name="Song J.Y."/>
            <person name="Lee S.K."/>
        </authorList>
    </citation>
    <scope>NUCLEOTIDE SEQUENCE [LARGE SCALE GENOMIC DNA]</scope>
    <source>
        <tissue evidence="1">Muscle</tissue>
    </source>
</reference>
<protein>
    <submittedName>
        <fullName evidence="1">Uncharacterized protein</fullName>
    </submittedName>
</protein>
<dbReference type="AlphaFoldDB" id="A0A4Z2FZI6"/>
<comment type="caution">
    <text evidence="1">The sequence shown here is derived from an EMBL/GenBank/DDBJ whole genome shotgun (WGS) entry which is preliminary data.</text>
</comment>
<dbReference type="Proteomes" id="UP000314294">
    <property type="component" value="Unassembled WGS sequence"/>
</dbReference>
<evidence type="ECO:0000313" key="2">
    <source>
        <dbReference type="Proteomes" id="UP000314294"/>
    </source>
</evidence>
<keyword evidence="2" id="KW-1185">Reference proteome</keyword>
<dbReference type="OrthoDB" id="10625680at2759"/>
<evidence type="ECO:0000313" key="1">
    <source>
        <dbReference type="EMBL" id="TNN46738.1"/>
    </source>
</evidence>
<sequence>MSLVHADFSCLEEATRMTVNDWLSFGSTTILKSRDREPSRPRVILPFSLIGTWMRDPMLAASVDRSAPLAARTSGSKVSVLTPSRRRSSEATLCSWQEEEPQLLGAELSSSRRSFGLQVEGGGKNVSGSISGCLVAAEVRAEGLLANMHDFI</sequence>
<accession>A0A4Z2FZI6</accession>